<dbReference type="InterPro" id="IPR036942">
    <property type="entry name" value="Beta-barrel_TonB_sf"/>
</dbReference>
<evidence type="ECO:0000256" key="11">
    <source>
        <dbReference type="RuleBase" id="RU003357"/>
    </source>
</evidence>
<keyword evidence="6 11" id="KW-0798">TonB box</keyword>
<keyword evidence="8 15" id="KW-0675">Receptor</keyword>
<gene>
    <name evidence="15" type="ORF">EJN92_08495</name>
</gene>
<proteinExistence type="inferred from homology"/>
<dbReference type="InterPro" id="IPR039426">
    <property type="entry name" value="TonB-dep_rcpt-like"/>
</dbReference>
<protein>
    <submittedName>
        <fullName evidence="15">TonB-dependent receptor</fullName>
    </submittedName>
</protein>
<evidence type="ECO:0000259" key="13">
    <source>
        <dbReference type="Pfam" id="PF00593"/>
    </source>
</evidence>
<keyword evidence="12" id="KW-0732">Signal</keyword>
<evidence type="ECO:0000256" key="1">
    <source>
        <dbReference type="ARBA" id="ARBA00004571"/>
    </source>
</evidence>
<dbReference type="GO" id="GO:0009279">
    <property type="term" value="C:cell outer membrane"/>
    <property type="evidence" value="ECO:0007669"/>
    <property type="project" value="UniProtKB-SubCell"/>
</dbReference>
<keyword evidence="5 10" id="KW-0812">Transmembrane</keyword>
<feature type="domain" description="TonB-dependent receptor plug" evidence="14">
    <location>
        <begin position="53"/>
        <end position="168"/>
    </location>
</feature>
<dbReference type="PANTHER" id="PTHR47234:SF2">
    <property type="entry name" value="TONB-DEPENDENT RECEPTOR"/>
    <property type="match status" value="1"/>
</dbReference>
<evidence type="ECO:0000256" key="3">
    <source>
        <dbReference type="ARBA" id="ARBA00022448"/>
    </source>
</evidence>
<dbReference type="PANTHER" id="PTHR47234">
    <property type="match status" value="1"/>
</dbReference>
<keyword evidence="3 10" id="KW-0813">Transport</keyword>
<dbReference type="Proteomes" id="UP000275663">
    <property type="component" value="Chromosome"/>
</dbReference>
<dbReference type="SUPFAM" id="SSF56935">
    <property type="entry name" value="Porins"/>
    <property type="match status" value="1"/>
</dbReference>
<organism evidence="15 16">
    <name type="scientific">Undibacterium parvum</name>
    <dbReference type="NCBI Taxonomy" id="401471"/>
    <lineage>
        <taxon>Bacteria</taxon>
        <taxon>Pseudomonadati</taxon>
        <taxon>Pseudomonadota</taxon>
        <taxon>Betaproteobacteria</taxon>
        <taxon>Burkholderiales</taxon>
        <taxon>Oxalobacteraceae</taxon>
        <taxon>Undibacterium</taxon>
    </lineage>
</organism>
<sequence>MMVEKMLSRSVRLMFVGGVAMSASLLAQQAVAQEASVQRVEITGSSVKRVDGETALSVQVINKTEIARTGATSTQELLNSISSLSSSGATNNATGAGSSTYGVSSISLRGLGSERTLVLVNGRRLAAFAAGGGATVNVNVIPLAAIERVEVLKDGASGVYGSDAVAGVVNFILSKNFQGVEATAGYGSPSTKGGGQNKKASITAGFGNLDTDRFSVVLSASMEKEDALFAKDREYAKSGNNSPYYTAGATGQGNIEGAVVPGAYPTSPDRVPGFGNSPGSGYGNPLAASNTCESIKMFKNATNTSKGAPYCAFDSNGFVGLIPDRELTNFTGNFAFKINANHELFADALYSKSTVTQTFQASPVRRSFLTTDAEFANQKVDPFLTLYPSNPAYQNIAVPYLTAQGFNSLIGKPLAITSRVFDFGGRQSKDVATQSRMVIGAKGSVLGQDYEVAFAANQSKVDGTVPGGYFSQVAYAKIINDPANNWNPWVAGGAQTGALAEKLKTAQYTGDTIHGTSKSRVADAKLSGDLPELAGITAQYAAGLQTRRESYLTNPSPAMTAGDVAGLGGAVPPIDQSRTINSVFGELSVPFLKNLEGGLAVRNDRYNDVGASTNYKANVRWQPTKPLVLRASVGTGFRAPTLTDLWTPQTTGSTAQFNDPATGQSQLQVTGVSGGNPNLKPEKSKQKSVGMVLSPFNNFTFGVDLFEVQVKDILATPSAQEVVSRFRAGDPAYKNLVTLNGNDVDTVQTTLANTGDAIVAGADVFAVWRLNSSVGKFDFALNGTYMSKYDQTSPGGTISQKVGTLVDANGDPVLGADSGGIVLRWKHALSGTWTYGDFATTLIQNYYNGYETGFRQVDGERNFVSAQSLYDANVTYKGIKGLTLGLGVRNLTNKQPPIFVPVSNQFQSGYDITQYDPRGRFVYVTVGYRFM</sequence>
<dbReference type="AlphaFoldDB" id="A0A3S9HQZ5"/>
<feature type="chain" id="PRO_5019125108" evidence="12">
    <location>
        <begin position="33"/>
        <end position="931"/>
    </location>
</feature>
<dbReference type="EMBL" id="CP034464">
    <property type="protein sequence ID" value="AZP14489.1"/>
    <property type="molecule type" value="Genomic_DNA"/>
</dbReference>
<dbReference type="OrthoDB" id="8530571at2"/>
<comment type="subcellular location">
    <subcellularLocation>
        <location evidence="1 10">Cell outer membrane</location>
        <topology evidence="1 10">Multi-pass membrane protein</topology>
    </subcellularLocation>
</comment>
<dbReference type="InterPro" id="IPR037066">
    <property type="entry name" value="Plug_dom_sf"/>
</dbReference>
<dbReference type="PROSITE" id="PS52016">
    <property type="entry name" value="TONB_DEPENDENT_REC_3"/>
    <property type="match status" value="1"/>
</dbReference>
<dbReference type="InterPro" id="IPR000531">
    <property type="entry name" value="Beta-barrel_TonB"/>
</dbReference>
<evidence type="ECO:0000313" key="16">
    <source>
        <dbReference type="Proteomes" id="UP000275663"/>
    </source>
</evidence>
<feature type="signal peptide" evidence="12">
    <location>
        <begin position="1"/>
        <end position="32"/>
    </location>
</feature>
<evidence type="ECO:0000256" key="12">
    <source>
        <dbReference type="SAM" id="SignalP"/>
    </source>
</evidence>
<evidence type="ECO:0000256" key="5">
    <source>
        <dbReference type="ARBA" id="ARBA00022692"/>
    </source>
</evidence>
<dbReference type="InterPro" id="IPR012910">
    <property type="entry name" value="Plug_dom"/>
</dbReference>
<evidence type="ECO:0000256" key="7">
    <source>
        <dbReference type="ARBA" id="ARBA00023136"/>
    </source>
</evidence>
<evidence type="ECO:0000256" key="6">
    <source>
        <dbReference type="ARBA" id="ARBA00023077"/>
    </source>
</evidence>
<comment type="similarity">
    <text evidence="2 10 11">Belongs to the TonB-dependent receptor family.</text>
</comment>
<evidence type="ECO:0000256" key="2">
    <source>
        <dbReference type="ARBA" id="ARBA00009810"/>
    </source>
</evidence>
<feature type="domain" description="TonB-dependent receptor-like beta-barrel" evidence="13">
    <location>
        <begin position="472"/>
        <end position="891"/>
    </location>
</feature>
<dbReference type="Gene3D" id="2.170.130.10">
    <property type="entry name" value="TonB-dependent receptor, plug domain"/>
    <property type="match status" value="1"/>
</dbReference>
<dbReference type="KEGG" id="upv:EJN92_08495"/>
<dbReference type="Gene3D" id="2.40.170.20">
    <property type="entry name" value="TonB-dependent receptor, beta-barrel domain"/>
    <property type="match status" value="1"/>
</dbReference>
<dbReference type="Pfam" id="PF07715">
    <property type="entry name" value="Plug"/>
    <property type="match status" value="1"/>
</dbReference>
<dbReference type="Pfam" id="PF00593">
    <property type="entry name" value="TonB_dep_Rec_b-barrel"/>
    <property type="match status" value="1"/>
</dbReference>
<keyword evidence="4 10" id="KW-1134">Transmembrane beta strand</keyword>
<keyword evidence="9 10" id="KW-0998">Cell outer membrane</keyword>
<evidence type="ECO:0000256" key="9">
    <source>
        <dbReference type="ARBA" id="ARBA00023237"/>
    </source>
</evidence>
<evidence type="ECO:0000256" key="4">
    <source>
        <dbReference type="ARBA" id="ARBA00022452"/>
    </source>
</evidence>
<evidence type="ECO:0000259" key="14">
    <source>
        <dbReference type="Pfam" id="PF07715"/>
    </source>
</evidence>
<name>A0A3S9HQZ5_9BURK</name>
<keyword evidence="7 10" id="KW-0472">Membrane</keyword>
<evidence type="ECO:0000313" key="15">
    <source>
        <dbReference type="EMBL" id="AZP14489.1"/>
    </source>
</evidence>
<evidence type="ECO:0000256" key="8">
    <source>
        <dbReference type="ARBA" id="ARBA00023170"/>
    </source>
</evidence>
<keyword evidence="16" id="KW-1185">Reference proteome</keyword>
<accession>A0A3S9HQZ5</accession>
<reference evidence="15 16" key="1">
    <citation type="journal article" date="2011" name="Int. J. Syst. Evol. Microbiol.">
        <title>Description of Undibacterium oligocarboniphilum sp. nov., isolated from purified water, and Undibacterium pigrum strain CCUG 49012 as the type strain of Undibacterium parvum sp. nov., and emended descriptions of the genus Undibacterium and the species Undibacterium pigrum.</title>
        <authorList>
            <person name="Eder W."/>
            <person name="Wanner G."/>
            <person name="Ludwig W."/>
            <person name="Busse H.J."/>
            <person name="Ziemke-Kageler F."/>
            <person name="Lang E."/>
        </authorList>
    </citation>
    <scope>NUCLEOTIDE SEQUENCE [LARGE SCALE GENOMIC DNA]</scope>
    <source>
        <strain evidence="15 16">DSM 23061</strain>
    </source>
</reference>
<evidence type="ECO:0000256" key="10">
    <source>
        <dbReference type="PROSITE-ProRule" id="PRU01360"/>
    </source>
</evidence>